<protein>
    <submittedName>
        <fullName evidence="1">Uncharacterized protein</fullName>
    </submittedName>
</protein>
<name>A0AAN8C497_CHAGU</name>
<dbReference type="Proteomes" id="UP001331515">
    <property type="component" value="Unassembled WGS sequence"/>
</dbReference>
<gene>
    <name evidence="1" type="ORF">CgunFtcFv8_009448</name>
</gene>
<evidence type="ECO:0000313" key="2">
    <source>
        <dbReference type="Proteomes" id="UP001331515"/>
    </source>
</evidence>
<comment type="caution">
    <text evidence="1">The sequence shown here is derived from an EMBL/GenBank/DDBJ whole genome shotgun (WGS) entry which is preliminary data.</text>
</comment>
<dbReference type="EMBL" id="JAURVH010001534">
    <property type="protein sequence ID" value="KAK5895788.1"/>
    <property type="molecule type" value="Genomic_DNA"/>
</dbReference>
<reference evidence="1 2" key="1">
    <citation type="journal article" date="2023" name="Mol. Biol. Evol.">
        <title>Genomics of Secondarily Temperate Adaptation in the Only Non-Antarctic Icefish.</title>
        <authorList>
            <person name="Rivera-Colon A.G."/>
            <person name="Rayamajhi N."/>
            <person name="Minhas B.F."/>
            <person name="Madrigal G."/>
            <person name="Bilyk K.T."/>
            <person name="Yoon V."/>
            <person name="Hune M."/>
            <person name="Gregory S."/>
            <person name="Cheng C.H.C."/>
            <person name="Catchen J.M."/>
        </authorList>
    </citation>
    <scope>NUCLEOTIDE SEQUENCE [LARGE SCALE GENOMIC DNA]</scope>
    <source>
        <tissue evidence="1">White muscle</tissue>
    </source>
</reference>
<evidence type="ECO:0000313" key="1">
    <source>
        <dbReference type="EMBL" id="KAK5895788.1"/>
    </source>
</evidence>
<organism evidence="1 2">
    <name type="scientific">Champsocephalus gunnari</name>
    <name type="common">Mackerel icefish</name>
    <dbReference type="NCBI Taxonomy" id="52237"/>
    <lineage>
        <taxon>Eukaryota</taxon>
        <taxon>Metazoa</taxon>
        <taxon>Chordata</taxon>
        <taxon>Craniata</taxon>
        <taxon>Vertebrata</taxon>
        <taxon>Euteleostomi</taxon>
        <taxon>Actinopterygii</taxon>
        <taxon>Neopterygii</taxon>
        <taxon>Teleostei</taxon>
        <taxon>Neoteleostei</taxon>
        <taxon>Acanthomorphata</taxon>
        <taxon>Eupercaria</taxon>
        <taxon>Perciformes</taxon>
        <taxon>Notothenioidei</taxon>
        <taxon>Channichthyidae</taxon>
        <taxon>Champsocephalus</taxon>
    </lineage>
</organism>
<keyword evidence="2" id="KW-1185">Reference proteome</keyword>
<dbReference type="AlphaFoldDB" id="A0AAN8C497"/>
<sequence length="84" mass="9245">MSRRELLSTAGMPIRQRGTLFGLTQVAIPVLKKAMATQAEGLRDHIALLQYARSGFVIPVRPDPNYNILGKSGLLQPAPMHRHA</sequence>
<accession>A0AAN8C497</accession>
<proteinExistence type="predicted"/>